<dbReference type="GO" id="GO:0008962">
    <property type="term" value="F:phosphatidylglycerophosphatase activity"/>
    <property type="evidence" value="ECO:0007669"/>
    <property type="project" value="InterPro"/>
</dbReference>
<keyword evidence="1" id="KW-0472">Membrane</keyword>
<dbReference type="RefSeq" id="WP_321396302.1">
    <property type="nucleotide sequence ID" value="NZ_CP139487.1"/>
</dbReference>
<feature type="transmembrane region" description="Helical" evidence="1">
    <location>
        <begin position="49"/>
        <end position="68"/>
    </location>
</feature>
<dbReference type="CDD" id="cd06971">
    <property type="entry name" value="PgpA"/>
    <property type="match status" value="1"/>
</dbReference>
<dbReference type="InterPro" id="IPR036681">
    <property type="entry name" value="PgpA-like_sf"/>
</dbReference>
<dbReference type="PANTHER" id="PTHR36305">
    <property type="entry name" value="PHOSPHATIDYLGLYCEROPHOSPHATASE A"/>
    <property type="match status" value="1"/>
</dbReference>
<dbReference type="KEGG" id="psti:SOO65_02300"/>
<sequence>MKEQKIQGPSIPAVLFLSWFYTGKSPKAPGTIGSLATIPLIYLLHYLQINIYSLIALIATLFVAAVVVTEKVQQKYHLHDPQWIVIDEVIGMLITWAFAMTVDFPTLFLVFGSFRFFDIVKFWPASYFDRMEHGFGTIMDDAVSGIYAGIFTFILQRFI</sequence>
<evidence type="ECO:0000259" key="2">
    <source>
        <dbReference type="Pfam" id="PF04608"/>
    </source>
</evidence>
<gene>
    <name evidence="3" type="ORF">SOO65_02300</name>
</gene>
<evidence type="ECO:0000256" key="1">
    <source>
        <dbReference type="SAM" id="Phobius"/>
    </source>
</evidence>
<dbReference type="EMBL" id="CP139487">
    <property type="protein sequence ID" value="WPU65571.1"/>
    <property type="molecule type" value="Genomic_DNA"/>
</dbReference>
<dbReference type="Pfam" id="PF04608">
    <property type="entry name" value="PgpA"/>
    <property type="match status" value="1"/>
</dbReference>
<protein>
    <submittedName>
        <fullName evidence="3">Phosphatidylglycerophosphatase A</fullName>
    </submittedName>
</protein>
<dbReference type="PANTHER" id="PTHR36305:SF1">
    <property type="entry name" value="PHOSPHATIDYLGLYCEROPHOSPHATASE A"/>
    <property type="match status" value="1"/>
</dbReference>
<keyword evidence="1" id="KW-0812">Transmembrane</keyword>
<feature type="domain" description="YutG/PgpA" evidence="2">
    <location>
        <begin position="16"/>
        <end position="155"/>
    </location>
</feature>
<dbReference type="InterPro" id="IPR007686">
    <property type="entry name" value="YutG/PgpA"/>
</dbReference>
<dbReference type="Proteomes" id="UP001324634">
    <property type="component" value="Chromosome"/>
</dbReference>
<proteinExistence type="predicted"/>
<organism evidence="3 4">
    <name type="scientific">Peredibacter starrii</name>
    <dbReference type="NCBI Taxonomy" id="28202"/>
    <lineage>
        <taxon>Bacteria</taxon>
        <taxon>Pseudomonadati</taxon>
        <taxon>Bdellovibrionota</taxon>
        <taxon>Bacteriovoracia</taxon>
        <taxon>Bacteriovoracales</taxon>
        <taxon>Bacteriovoracaceae</taxon>
        <taxon>Peredibacter</taxon>
    </lineage>
</organism>
<dbReference type="SUPFAM" id="SSF101307">
    <property type="entry name" value="YutG-like"/>
    <property type="match status" value="1"/>
</dbReference>
<name>A0AAX4HQD8_9BACT</name>
<feature type="transmembrane region" description="Helical" evidence="1">
    <location>
        <begin position="89"/>
        <end position="114"/>
    </location>
</feature>
<accession>A0AAX4HQD8</accession>
<keyword evidence="1" id="KW-1133">Transmembrane helix</keyword>
<evidence type="ECO:0000313" key="3">
    <source>
        <dbReference type="EMBL" id="WPU65571.1"/>
    </source>
</evidence>
<feature type="transmembrane region" description="Helical" evidence="1">
    <location>
        <begin position="134"/>
        <end position="155"/>
    </location>
</feature>
<dbReference type="PIRSF" id="PIRSF006162">
    <property type="entry name" value="PgpA"/>
    <property type="match status" value="1"/>
</dbReference>
<reference evidence="3 4" key="1">
    <citation type="submission" date="2023-11" db="EMBL/GenBank/DDBJ databases">
        <title>Peredibacter starrii A3.12.</title>
        <authorList>
            <person name="Mitchell R.J."/>
        </authorList>
    </citation>
    <scope>NUCLEOTIDE SEQUENCE [LARGE SCALE GENOMIC DNA]</scope>
    <source>
        <strain evidence="3 4">A3.12</strain>
    </source>
</reference>
<dbReference type="AlphaFoldDB" id="A0AAX4HQD8"/>
<dbReference type="InterPro" id="IPR026037">
    <property type="entry name" value="PgpA"/>
</dbReference>
<dbReference type="GO" id="GO:0006629">
    <property type="term" value="P:lipid metabolic process"/>
    <property type="evidence" value="ECO:0007669"/>
    <property type="project" value="InterPro"/>
</dbReference>
<evidence type="ECO:0000313" key="4">
    <source>
        <dbReference type="Proteomes" id="UP001324634"/>
    </source>
</evidence>
<keyword evidence="4" id="KW-1185">Reference proteome</keyword>